<dbReference type="AlphaFoldDB" id="A0A2M4DAJ2"/>
<evidence type="ECO:0000256" key="1">
    <source>
        <dbReference type="SAM" id="SignalP"/>
    </source>
</evidence>
<dbReference type="EMBL" id="GGFL01009900">
    <property type="protein sequence ID" value="MBW74078.1"/>
    <property type="molecule type" value="Transcribed_RNA"/>
</dbReference>
<proteinExistence type="predicted"/>
<organism evidence="2">
    <name type="scientific">Anopheles darlingi</name>
    <name type="common">Mosquito</name>
    <dbReference type="NCBI Taxonomy" id="43151"/>
    <lineage>
        <taxon>Eukaryota</taxon>
        <taxon>Metazoa</taxon>
        <taxon>Ecdysozoa</taxon>
        <taxon>Arthropoda</taxon>
        <taxon>Hexapoda</taxon>
        <taxon>Insecta</taxon>
        <taxon>Pterygota</taxon>
        <taxon>Neoptera</taxon>
        <taxon>Endopterygota</taxon>
        <taxon>Diptera</taxon>
        <taxon>Nematocera</taxon>
        <taxon>Culicoidea</taxon>
        <taxon>Culicidae</taxon>
        <taxon>Anophelinae</taxon>
        <taxon>Anopheles</taxon>
    </lineage>
</organism>
<keyword evidence="1" id="KW-0732">Signal</keyword>
<evidence type="ECO:0000313" key="2">
    <source>
        <dbReference type="EMBL" id="MBW74078.1"/>
    </source>
</evidence>
<sequence>MGVLPPAVTGKMVATFYFFLFETTSSSPVTCVCSANVIKIVPRHCWSLRMWRCETRTSLTTSTSSSGGDVQ</sequence>
<name>A0A2M4DAJ2_ANODA</name>
<feature type="signal peptide" evidence="1">
    <location>
        <begin position="1"/>
        <end position="26"/>
    </location>
</feature>
<feature type="chain" id="PRO_5015005718" evidence="1">
    <location>
        <begin position="27"/>
        <end position="71"/>
    </location>
</feature>
<protein>
    <submittedName>
        <fullName evidence="2">Putative secreted protein</fullName>
    </submittedName>
</protein>
<accession>A0A2M4DAJ2</accession>
<reference evidence="2" key="1">
    <citation type="submission" date="2018-01" db="EMBL/GenBank/DDBJ databases">
        <title>An insight into the sialome of Amazonian anophelines.</title>
        <authorList>
            <person name="Ribeiro J.M."/>
            <person name="Scarpassa V."/>
            <person name="Calvo E."/>
        </authorList>
    </citation>
    <scope>NUCLEOTIDE SEQUENCE</scope>
</reference>